<dbReference type="Proteomes" id="UP000286045">
    <property type="component" value="Unassembled WGS sequence"/>
</dbReference>
<keyword evidence="3" id="KW-1185">Reference proteome</keyword>
<evidence type="ECO:0000313" key="3">
    <source>
        <dbReference type="Proteomes" id="UP000286045"/>
    </source>
</evidence>
<proteinExistence type="predicted"/>
<sequence length="204" mass="22588">MPPKRKSRANDVVASDSEPETVALRRPTGTALLPAVMNNIEMLKTKRDRDRKDVAAKFDAYVAERKKAIADHYAAEAEKRSTEAKALLIRYAEVLERRASIEDSIEKLVEGSANDIDELCMLLEAVCTGRRGQLDTAAGSFASITPKEPTKTPATGLTARWRNIFSQGDTRANEGEEKGQACNDDDAHKKGEREGENPINQIFW</sequence>
<dbReference type="EMBL" id="RYZI01000020">
    <property type="protein sequence ID" value="RWA13768.1"/>
    <property type="molecule type" value="Genomic_DNA"/>
</dbReference>
<accession>A0A439DH89</accession>
<name>A0A439DH89_9PEZI</name>
<gene>
    <name evidence="2" type="ORF">EKO27_g1345</name>
</gene>
<evidence type="ECO:0000313" key="2">
    <source>
        <dbReference type="EMBL" id="RWA13768.1"/>
    </source>
</evidence>
<feature type="region of interest" description="Disordered" evidence="1">
    <location>
        <begin position="1"/>
        <end position="21"/>
    </location>
</feature>
<reference evidence="2 3" key="1">
    <citation type="submission" date="2018-12" db="EMBL/GenBank/DDBJ databases">
        <title>Draft genome sequence of Xylaria grammica IHI A82.</title>
        <authorList>
            <person name="Buettner E."/>
            <person name="Kellner H."/>
        </authorList>
    </citation>
    <scope>NUCLEOTIDE SEQUENCE [LARGE SCALE GENOMIC DNA]</scope>
    <source>
        <strain evidence="2 3">IHI A82</strain>
    </source>
</reference>
<organism evidence="2 3">
    <name type="scientific">Xylaria grammica</name>
    <dbReference type="NCBI Taxonomy" id="363999"/>
    <lineage>
        <taxon>Eukaryota</taxon>
        <taxon>Fungi</taxon>
        <taxon>Dikarya</taxon>
        <taxon>Ascomycota</taxon>
        <taxon>Pezizomycotina</taxon>
        <taxon>Sordariomycetes</taxon>
        <taxon>Xylariomycetidae</taxon>
        <taxon>Xylariales</taxon>
        <taxon>Xylariaceae</taxon>
        <taxon>Xylaria</taxon>
    </lineage>
</organism>
<protein>
    <submittedName>
        <fullName evidence="2">Uncharacterized protein</fullName>
    </submittedName>
</protein>
<feature type="region of interest" description="Disordered" evidence="1">
    <location>
        <begin position="166"/>
        <end position="204"/>
    </location>
</feature>
<feature type="compositionally biased region" description="Basic and acidic residues" evidence="1">
    <location>
        <begin position="171"/>
        <end position="196"/>
    </location>
</feature>
<dbReference type="AlphaFoldDB" id="A0A439DH89"/>
<comment type="caution">
    <text evidence="2">The sequence shown here is derived from an EMBL/GenBank/DDBJ whole genome shotgun (WGS) entry which is preliminary data.</text>
</comment>
<evidence type="ECO:0000256" key="1">
    <source>
        <dbReference type="SAM" id="MobiDB-lite"/>
    </source>
</evidence>